<reference evidence="2 3" key="1">
    <citation type="submission" date="2019-12" db="EMBL/GenBank/DDBJ databases">
        <title>the WGS of Blastococcus saxobsidens 67B17.</title>
        <authorList>
            <person name="Jiang Z."/>
        </authorList>
    </citation>
    <scope>NUCLEOTIDE SEQUENCE [LARGE SCALE GENOMIC DNA]</scope>
    <source>
        <strain evidence="2 3">67B17</strain>
    </source>
</reference>
<comment type="caution">
    <text evidence="2">The sequence shown here is derived from an EMBL/GenBank/DDBJ whole genome shotgun (WGS) entry which is preliminary data.</text>
</comment>
<keyword evidence="1" id="KW-0812">Transmembrane</keyword>
<name>A0A6L9W0X9_9ACTN</name>
<dbReference type="RefSeq" id="WP_163202813.1">
    <property type="nucleotide sequence ID" value="NZ_JAAGWG010000006.1"/>
</dbReference>
<gene>
    <name evidence="2" type="ORF">GCU60_05070</name>
</gene>
<organism evidence="2 3">
    <name type="scientific">Blastococcus saxobsidens</name>
    <dbReference type="NCBI Taxonomy" id="138336"/>
    <lineage>
        <taxon>Bacteria</taxon>
        <taxon>Bacillati</taxon>
        <taxon>Actinomycetota</taxon>
        <taxon>Actinomycetes</taxon>
        <taxon>Geodermatophilales</taxon>
        <taxon>Geodermatophilaceae</taxon>
        <taxon>Blastococcus</taxon>
    </lineage>
</organism>
<accession>A0A6L9W0X9</accession>
<protein>
    <submittedName>
        <fullName evidence="2">Uncharacterized protein</fullName>
    </submittedName>
</protein>
<sequence length="54" mass="6090">MLSLIGLLTYLLMVALFLGALYWVVNRAVLHALRSHHEEVRRGARPQGSSFPQT</sequence>
<keyword evidence="1" id="KW-0472">Membrane</keyword>
<evidence type="ECO:0000313" key="3">
    <source>
        <dbReference type="Proteomes" id="UP000479241"/>
    </source>
</evidence>
<feature type="transmembrane region" description="Helical" evidence="1">
    <location>
        <begin position="6"/>
        <end position="25"/>
    </location>
</feature>
<proteinExistence type="predicted"/>
<evidence type="ECO:0000313" key="2">
    <source>
        <dbReference type="EMBL" id="NEK85134.1"/>
    </source>
</evidence>
<dbReference type="AlphaFoldDB" id="A0A6L9W0X9"/>
<dbReference type="Proteomes" id="UP000479241">
    <property type="component" value="Unassembled WGS sequence"/>
</dbReference>
<dbReference type="EMBL" id="JAAGWG010000006">
    <property type="protein sequence ID" value="NEK85134.1"/>
    <property type="molecule type" value="Genomic_DNA"/>
</dbReference>
<evidence type="ECO:0000256" key="1">
    <source>
        <dbReference type="SAM" id="Phobius"/>
    </source>
</evidence>
<keyword evidence="1" id="KW-1133">Transmembrane helix</keyword>